<dbReference type="RefSeq" id="WP_380974434.1">
    <property type="nucleotide sequence ID" value="NZ_JBHTEF010000001.1"/>
</dbReference>
<name>A0ABW2SMA9_9ACTO</name>
<dbReference type="PANTHER" id="PTHR30486:SF6">
    <property type="entry name" value="TYPE IV PILUS RETRACTATION ATPASE PILT"/>
    <property type="match status" value="1"/>
</dbReference>
<feature type="domain" description="Bacterial type II secretion system protein E" evidence="2">
    <location>
        <begin position="62"/>
        <end position="335"/>
    </location>
</feature>
<dbReference type="PANTHER" id="PTHR30486">
    <property type="entry name" value="TWITCHING MOTILITY PROTEIN PILT"/>
    <property type="match status" value="1"/>
</dbReference>
<evidence type="ECO:0000259" key="2">
    <source>
        <dbReference type="Pfam" id="PF00437"/>
    </source>
</evidence>
<accession>A0ABW2SMA9</accession>
<dbReference type="Gene3D" id="3.30.450.380">
    <property type="match status" value="1"/>
</dbReference>
<organism evidence="3 4">
    <name type="scientific">Schaalia naturae</name>
    <dbReference type="NCBI Taxonomy" id="635203"/>
    <lineage>
        <taxon>Bacteria</taxon>
        <taxon>Bacillati</taxon>
        <taxon>Actinomycetota</taxon>
        <taxon>Actinomycetes</taxon>
        <taxon>Actinomycetales</taxon>
        <taxon>Actinomycetaceae</taxon>
        <taxon>Schaalia</taxon>
    </lineage>
</organism>
<keyword evidence="4" id="KW-1185">Reference proteome</keyword>
<protein>
    <submittedName>
        <fullName evidence="3">CpaF family protein</fullName>
    </submittedName>
</protein>
<reference evidence="4" key="1">
    <citation type="journal article" date="2019" name="Int. J. Syst. Evol. Microbiol.">
        <title>The Global Catalogue of Microorganisms (GCM) 10K type strain sequencing project: providing services to taxonomists for standard genome sequencing and annotation.</title>
        <authorList>
            <consortium name="The Broad Institute Genomics Platform"/>
            <consortium name="The Broad Institute Genome Sequencing Center for Infectious Disease"/>
            <person name="Wu L."/>
            <person name="Ma J."/>
        </authorList>
    </citation>
    <scope>NUCLEOTIDE SEQUENCE [LARGE SCALE GENOMIC DNA]</scope>
    <source>
        <strain evidence="4">CCUG 56698</strain>
    </source>
</reference>
<gene>
    <name evidence="3" type="ORF">ACFQWG_08670</name>
</gene>
<evidence type="ECO:0000313" key="4">
    <source>
        <dbReference type="Proteomes" id="UP001596527"/>
    </source>
</evidence>
<dbReference type="InterPro" id="IPR050921">
    <property type="entry name" value="T4SS_GSP_E_ATPase"/>
</dbReference>
<comment type="caution">
    <text evidence="3">The sequence shown here is derived from an EMBL/GenBank/DDBJ whole genome shotgun (WGS) entry which is preliminary data.</text>
</comment>
<dbReference type="Pfam" id="PF00437">
    <property type="entry name" value="T2SSE"/>
    <property type="match status" value="1"/>
</dbReference>
<sequence>MVDGLEVRAARVREELSARGTNPHADFETVRAAAEDVVDEAGGLLSPQDREEQVRLLVSEVAGLGPLQPLLDDPSVEEVWVNSPTRVFASRDGVPELTTVILTDPQVRDLVERMLLHSGRRLDLSSPFVDATLRGGERLHVVIPPVAGRHWSINVRKHIQRARALADLVDAGMVPGDVAVFLAGAVVAGLSIVVSGATQAGKTTLLRALSGEIPRTRRVITCEEVFELDLRNRDSVALQTRPGNLEGRGEVTLRDLVRESLRMRPECLIVGEVRGAEALDLLLALNAGVPGLATVHANSAREALGKLSLLPLLAGENVTSQFVVPTLASSVDLVCHVDRDARGRRRLTEVIAVPGRVEGGRIEASQLWGPDGERTARGTGGLEDDGRFAAAGLDVAALLAGGRP</sequence>
<proteinExistence type="inferred from homology"/>
<dbReference type="EMBL" id="JBHTEF010000001">
    <property type="protein sequence ID" value="MFC7581266.1"/>
    <property type="molecule type" value="Genomic_DNA"/>
</dbReference>
<evidence type="ECO:0000313" key="3">
    <source>
        <dbReference type="EMBL" id="MFC7581266.1"/>
    </source>
</evidence>
<dbReference type="InterPro" id="IPR001482">
    <property type="entry name" value="T2SS/T4SS_dom"/>
</dbReference>
<dbReference type="Proteomes" id="UP001596527">
    <property type="component" value="Unassembled WGS sequence"/>
</dbReference>
<dbReference type="CDD" id="cd01130">
    <property type="entry name" value="VirB11-like_ATPase"/>
    <property type="match status" value="1"/>
</dbReference>
<evidence type="ECO:0000256" key="1">
    <source>
        <dbReference type="ARBA" id="ARBA00006611"/>
    </source>
</evidence>
<comment type="similarity">
    <text evidence="1">Belongs to the GSP E family.</text>
</comment>
<dbReference type="SUPFAM" id="SSF52540">
    <property type="entry name" value="P-loop containing nucleoside triphosphate hydrolases"/>
    <property type="match status" value="1"/>
</dbReference>
<dbReference type="Gene3D" id="3.40.50.300">
    <property type="entry name" value="P-loop containing nucleotide triphosphate hydrolases"/>
    <property type="match status" value="1"/>
</dbReference>
<dbReference type="InterPro" id="IPR027417">
    <property type="entry name" value="P-loop_NTPase"/>
</dbReference>